<sequence length="175" mass="19069">MDTKTKLISAAEQLFDRHGFTATGMDKLTKAAGMSSRTLYKHAGSKTALITEVLKERHRRFQPHIEVGSVDALFDALEEWIRSESARGCLFLRAYGETGGDIPAITEAVLAHKARLYDKIQDIVAIETDGQAMPELAEQILILYEGATAAAIYRGPKAVVSAHKAASALLKQARS</sequence>
<dbReference type="GO" id="GO:0003677">
    <property type="term" value="F:DNA binding"/>
    <property type="evidence" value="ECO:0007669"/>
    <property type="project" value="UniProtKB-UniRule"/>
</dbReference>
<dbReference type="OrthoDB" id="116240at2"/>
<dbReference type="PANTHER" id="PTHR47506">
    <property type="entry name" value="TRANSCRIPTIONAL REGULATORY PROTEIN"/>
    <property type="match status" value="1"/>
</dbReference>
<evidence type="ECO:0000313" key="6">
    <source>
        <dbReference type="EMBL" id="SDN68162.1"/>
    </source>
</evidence>
<name>A0A1H0DDG7_9GAMM</name>
<dbReference type="InterPro" id="IPR001647">
    <property type="entry name" value="HTH_TetR"/>
</dbReference>
<evidence type="ECO:0000256" key="1">
    <source>
        <dbReference type="ARBA" id="ARBA00023015"/>
    </source>
</evidence>
<accession>A0A1H0DDG7</accession>
<dbReference type="SUPFAM" id="SSF48498">
    <property type="entry name" value="Tetracyclin repressor-like, C-terminal domain"/>
    <property type="match status" value="1"/>
</dbReference>
<feature type="DNA-binding region" description="H-T-H motif" evidence="4">
    <location>
        <begin position="24"/>
        <end position="43"/>
    </location>
</feature>
<evidence type="ECO:0000256" key="4">
    <source>
        <dbReference type="PROSITE-ProRule" id="PRU00335"/>
    </source>
</evidence>
<dbReference type="Gene3D" id="1.10.357.10">
    <property type="entry name" value="Tetracycline Repressor, domain 2"/>
    <property type="match status" value="1"/>
</dbReference>
<dbReference type="EMBL" id="FNII01000007">
    <property type="protein sequence ID" value="SDN68162.1"/>
    <property type="molecule type" value="Genomic_DNA"/>
</dbReference>
<evidence type="ECO:0000256" key="3">
    <source>
        <dbReference type="ARBA" id="ARBA00023163"/>
    </source>
</evidence>
<dbReference type="RefSeq" id="WP_089705670.1">
    <property type="nucleotide sequence ID" value="NZ_FNII01000007.1"/>
</dbReference>
<dbReference type="InterPro" id="IPR009057">
    <property type="entry name" value="Homeodomain-like_sf"/>
</dbReference>
<evidence type="ECO:0000259" key="5">
    <source>
        <dbReference type="PROSITE" id="PS50977"/>
    </source>
</evidence>
<evidence type="ECO:0000256" key="2">
    <source>
        <dbReference type="ARBA" id="ARBA00023125"/>
    </source>
</evidence>
<dbReference type="PRINTS" id="PR00455">
    <property type="entry name" value="HTHTETR"/>
</dbReference>
<gene>
    <name evidence="6" type="ORF">SAMN04487951_10776</name>
</gene>
<keyword evidence="7" id="KW-1185">Reference proteome</keyword>
<organism evidence="6 7">
    <name type="scientific">Vreelandella arcis</name>
    <dbReference type="NCBI Taxonomy" id="416873"/>
    <lineage>
        <taxon>Bacteria</taxon>
        <taxon>Pseudomonadati</taxon>
        <taxon>Pseudomonadota</taxon>
        <taxon>Gammaproteobacteria</taxon>
        <taxon>Oceanospirillales</taxon>
        <taxon>Halomonadaceae</taxon>
        <taxon>Vreelandella</taxon>
    </lineage>
</organism>
<dbReference type="PANTHER" id="PTHR47506:SF6">
    <property type="entry name" value="HTH-TYPE TRANSCRIPTIONAL REPRESSOR NEMR"/>
    <property type="match status" value="1"/>
</dbReference>
<keyword evidence="1" id="KW-0805">Transcription regulation</keyword>
<proteinExistence type="predicted"/>
<dbReference type="AlphaFoldDB" id="A0A1H0DDG7"/>
<evidence type="ECO:0000313" key="7">
    <source>
        <dbReference type="Proteomes" id="UP000199677"/>
    </source>
</evidence>
<feature type="domain" description="HTH tetR-type" evidence="5">
    <location>
        <begin position="1"/>
        <end position="61"/>
    </location>
</feature>
<reference evidence="7" key="1">
    <citation type="submission" date="2016-10" db="EMBL/GenBank/DDBJ databases">
        <authorList>
            <person name="Varghese N."/>
            <person name="Submissions S."/>
        </authorList>
    </citation>
    <scope>NUCLEOTIDE SEQUENCE [LARGE SCALE GENOMIC DNA]</scope>
    <source>
        <strain evidence="7">CGMCC 1.6494</strain>
    </source>
</reference>
<dbReference type="Proteomes" id="UP000199677">
    <property type="component" value="Unassembled WGS sequence"/>
</dbReference>
<dbReference type="PROSITE" id="PS50977">
    <property type="entry name" value="HTH_TETR_2"/>
    <property type="match status" value="1"/>
</dbReference>
<dbReference type="Pfam" id="PF00440">
    <property type="entry name" value="TetR_N"/>
    <property type="match status" value="1"/>
</dbReference>
<dbReference type="InterPro" id="IPR036271">
    <property type="entry name" value="Tet_transcr_reg_TetR-rel_C_sf"/>
</dbReference>
<keyword evidence="3" id="KW-0804">Transcription</keyword>
<keyword evidence="2 4" id="KW-0238">DNA-binding</keyword>
<dbReference type="SUPFAM" id="SSF46689">
    <property type="entry name" value="Homeodomain-like"/>
    <property type="match status" value="1"/>
</dbReference>
<dbReference type="STRING" id="416873.SAMN04487951_10776"/>
<protein>
    <submittedName>
        <fullName evidence="6">Transcriptional regulator, TetR family</fullName>
    </submittedName>
</protein>